<feature type="transmembrane region" description="Helical" evidence="1">
    <location>
        <begin position="118"/>
        <end position="138"/>
    </location>
</feature>
<dbReference type="KEGG" id="req:REQ_06050"/>
<feature type="transmembrane region" description="Helical" evidence="1">
    <location>
        <begin position="150"/>
        <end position="171"/>
    </location>
</feature>
<protein>
    <submittedName>
        <fullName evidence="2">Integral membrane protein</fullName>
    </submittedName>
</protein>
<evidence type="ECO:0000313" key="3">
    <source>
        <dbReference type="Proteomes" id="UP000006892"/>
    </source>
</evidence>
<keyword evidence="1" id="KW-0812">Transmembrane</keyword>
<feature type="transmembrane region" description="Helical" evidence="1">
    <location>
        <begin position="44"/>
        <end position="61"/>
    </location>
</feature>
<gene>
    <name evidence="2" type="ordered locus">REQ_06050</name>
</gene>
<keyword evidence="1" id="KW-0472">Membrane</keyword>
<feature type="transmembrane region" description="Helical" evidence="1">
    <location>
        <begin position="12"/>
        <end position="32"/>
    </location>
</feature>
<dbReference type="EMBL" id="FN563149">
    <property type="protein sequence ID" value="CBH46724.1"/>
    <property type="molecule type" value="Genomic_DNA"/>
</dbReference>
<dbReference type="RefSeq" id="WP_013414794.1">
    <property type="nucleotide sequence ID" value="NC_014659.1"/>
</dbReference>
<reference evidence="2" key="1">
    <citation type="journal article" date="2010" name="PLoS Genet.">
        <title>The genome of a pathogenic rhodococcus: cooptive virulence underpinned by key gene acquisitions.</title>
        <authorList>
            <person name="Letek M."/>
            <person name="Gonzalez P."/>
            <person name="Macarthur I."/>
            <person name="Rodriguez H."/>
            <person name="Freeman T.C."/>
            <person name="Valero-Rello A."/>
            <person name="Blanco M."/>
            <person name="Buckley T."/>
            <person name="Cherevach I."/>
            <person name="Fahey R."/>
            <person name="Hapeshi A."/>
            <person name="Holdstock J."/>
            <person name="Leadon D."/>
            <person name="Navas J."/>
            <person name="Ocampo A."/>
            <person name="Quail M.A."/>
            <person name="Sanders M."/>
            <person name="Scortti M.M."/>
            <person name="Prescott J.F."/>
            <person name="Fogarty U."/>
            <person name="Meijer W.G."/>
            <person name="Parkhill J."/>
            <person name="Bentley S.D."/>
            <person name="Vazquez-Boland J.A."/>
        </authorList>
    </citation>
    <scope>NUCLEOTIDE SEQUENCE [LARGE SCALE GENOMIC DNA]</scope>
    <source>
        <strain evidence="2 3">103S</strain>
    </source>
</reference>
<dbReference type="AlphaFoldDB" id="A0A3S5Y2G7"/>
<name>A0A3S5Y2G7_RHOH1</name>
<sequence>MGQLEKVGLRRESLGFAIGSILFAVGALPGYATRVGSEADNLTYFVGSLFFTVAAFIQLRLSGRLVPTASTSRVDRYDWWSAFVQFVGTLLFNVSTGAALVHSLTVPEHREFVWQPDVFGSLCFLVASALAVVATTDVDGLWDPHARNWGSTWLGAIGSVAFGVSAAGALLVPGTHRPESATAANLGTLIGALCFLAAALLMRPSSPRVATAAGD</sequence>
<feature type="transmembrane region" description="Helical" evidence="1">
    <location>
        <begin position="183"/>
        <end position="202"/>
    </location>
</feature>
<accession>A0A3S5Y2G7</accession>
<evidence type="ECO:0000313" key="2">
    <source>
        <dbReference type="EMBL" id="CBH46724.1"/>
    </source>
</evidence>
<dbReference type="Proteomes" id="UP001154400">
    <property type="component" value="Chromosome"/>
</dbReference>
<evidence type="ECO:0000256" key="1">
    <source>
        <dbReference type="SAM" id="Phobius"/>
    </source>
</evidence>
<feature type="transmembrane region" description="Helical" evidence="1">
    <location>
        <begin position="82"/>
        <end position="106"/>
    </location>
</feature>
<keyword evidence="1" id="KW-1133">Transmembrane helix</keyword>
<proteinExistence type="predicted"/>
<organism evidence="2">
    <name type="scientific">Rhodococcus hoagii (strain 103S)</name>
    <name type="common">Rhodococcus equi</name>
    <dbReference type="NCBI Taxonomy" id="685727"/>
    <lineage>
        <taxon>Bacteria</taxon>
        <taxon>Bacillati</taxon>
        <taxon>Actinomycetota</taxon>
        <taxon>Actinomycetes</taxon>
        <taxon>Mycobacteriales</taxon>
        <taxon>Nocardiaceae</taxon>
        <taxon>Prescottella</taxon>
    </lineage>
</organism>